<feature type="chain" id="PRO_5042177873" description="Transmembrane protein" evidence="3">
    <location>
        <begin position="25"/>
        <end position="343"/>
    </location>
</feature>
<feature type="transmembrane region" description="Helical" evidence="2">
    <location>
        <begin position="116"/>
        <end position="139"/>
    </location>
</feature>
<dbReference type="Proteomes" id="UP001295794">
    <property type="component" value="Unassembled WGS sequence"/>
</dbReference>
<proteinExistence type="predicted"/>
<evidence type="ECO:0000256" key="3">
    <source>
        <dbReference type="SAM" id="SignalP"/>
    </source>
</evidence>
<evidence type="ECO:0000313" key="4">
    <source>
        <dbReference type="EMBL" id="CAK5267840.1"/>
    </source>
</evidence>
<gene>
    <name evidence="4" type="ORF">MYCIT1_LOCUS10703</name>
</gene>
<keyword evidence="2" id="KW-1133">Transmembrane helix</keyword>
<feature type="compositionally biased region" description="Polar residues" evidence="1">
    <location>
        <begin position="245"/>
        <end position="259"/>
    </location>
</feature>
<dbReference type="AlphaFoldDB" id="A0AAD2H365"/>
<feature type="region of interest" description="Disordered" evidence="1">
    <location>
        <begin position="172"/>
        <end position="195"/>
    </location>
</feature>
<sequence>MRNPIYNPLILLATLLANNGLATARFRLGHALGGHGVRDDTQALTATPSVGQSSTTSTRLFFSASTMSVLASLPATLAVAEPSVSVTSTPSLAATPAGANNSTTPAPTSRSAQPKLLLLEIILPVVAGCVLLGLALFVVCRRRQQRAHQEKIRWAGSRLPEMDSSPTGLWSFWGPSSSPPSSAAAAARPPPSPAVPVLAEKPDVIPVRPPAPRIAFDSGARNPTMDALRSGWHDDEDDHEEPNVPVSNRSSEVPSRSEASVVNMADPIALAPADDSEYLHPGWDGDSDIHHPDMAERELDMDMDMHLHPYHANSSPAVDHDEPAIAESRPVTMLLEVTRPVVS</sequence>
<protein>
    <recommendedName>
        <fullName evidence="6">Transmembrane protein</fullName>
    </recommendedName>
</protein>
<feature type="compositionally biased region" description="Low complexity" evidence="1">
    <location>
        <begin position="175"/>
        <end position="187"/>
    </location>
</feature>
<keyword evidence="2" id="KW-0472">Membrane</keyword>
<name>A0AAD2H365_9AGAR</name>
<evidence type="ECO:0000256" key="1">
    <source>
        <dbReference type="SAM" id="MobiDB-lite"/>
    </source>
</evidence>
<organism evidence="4 5">
    <name type="scientific">Mycena citricolor</name>
    <dbReference type="NCBI Taxonomy" id="2018698"/>
    <lineage>
        <taxon>Eukaryota</taxon>
        <taxon>Fungi</taxon>
        <taxon>Dikarya</taxon>
        <taxon>Basidiomycota</taxon>
        <taxon>Agaricomycotina</taxon>
        <taxon>Agaricomycetes</taxon>
        <taxon>Agaricomycetidae</taxon>
        <taxon>Agaricales</taxon>
        <taxon>Marasmiineae</taxon>
        <taxon>Mycenaceae</taxon>
        <taxon>Mycena</taxon>
    </lineage>
</organism>
<evidence type="ECO:0000256" key="2">
    <source>
        <dbReference type="SAM" id="Phobius"/>
    </source>
</evidence>
<keyword evidence="2" id="KW-0812">Transmembrane</keyword>
<evidence type="ECO:0008006" key="6">
    <source>
        <dbReference type="Google" id="ProtNLM"/>
    </source>
</evidence>
<accession>A0AAD2H365</accession>
<keyword evidence="5" id="KW-1185">Reference proteome</keyword>
<evidence type="ECO:0000313" key="5">
    <source>
        <dbReference type="Proteomes" id="UP001295794"/>
    </source>
</evidence>
<dbReference type="EMBL" id="CAVNYO010000136">
    <property type="protein sequence ID" value="CAK5267840.1"/>
    <property type="molecule type" value="Genomic_DNA"/>
</dbReference>
<reference evidence="4" key="1">
    <citation type="submission" date="2023-11" db="EMBL/GenBank/DDBJ databases">
        <authorList>
            <person name="De Vega J J."/>
            <person name="De Vega J J."/>
        </authorList>
    </citation>
    <scope>NUCLEOTIDE SEQUENCE</scope>
</reference>
<feature type="region of interest" description="Disordered" evidence="1">
    <location>
        <begin position="211"/>
        <end position="259"/>
    </location>
</feature>
<comment type="caution">
    <text evidence="4">The sequence shown here is derived from an EMBL/GenBank/DDBJ whole genome shotgun (WGS) entry which is preliminary data.</text>
</comment>
<feature type="signal peptide" evidence="3">
    <location>
        <begin position="1"/>
        <end position="24"/>
    </location>
</feature>
<keyword evidence="3" id="KW-0732">Signal</keyword>
<feature type="region of interest" description="Disordered" evidence="1">
    <location>
        <begin position="89"/>
        <end position="110"/>
    </location>
</feature>